<accession>A0A921TY17</accession>
<comment type="caution">
    <text evidence="2">The sequence shown here is derived from an EMBL/GenBank/DDBJ whole genome shotgun (WGS) entry which is preliminary data.</text>
</comment>
<reference evidence="2" key="2">
    <citation type="submission" date="2020-10" db="EMBL/GenBank/DDBJ databases">
        <authorList>
            <person name="Cooper E.A."/>
            <person name="Brenton Z.W."/>
            <person name="Flinn B.S."/>
            <person name="Jenkins J."/>
            <person name="Shu S."/>
            <person name="Flowers D."/>
            <person name="Luo F."/>
            <person name="Wang Y."/>
            <person name="Xia P."/>
            <person name="Barry K."/>
            <person name="Daum C."/>
            <person name="Lipzen A."/>
            <person name="Yoshinaga Y."/>
            <person name="Schmutz J."/>
            <person name="Saski C."/>
            <person name="Vermerris W."/>
            <person name="Kresovich S."/>
        </authorList>
    </citation>
    <scope>NUCLEOTIDE SEQUENCE</scope>
</reference>
<evidence type="ECO:0000313" key="3">
    <source>
        <dbReference type="Proteomes" id="UP000807115"/>
    </source>
</evidence>
<evidence type="ECO:0000256" key="1">
    <source>
        <dbReference type="SAM" id="MobiDB-lite"/>
    </source>
</evidence>
<dbReference type="EMBL" id="CM027689">
    <property type="protein sequence ID" value="KAG0512562.1"/>
    <property type="molecule type" value="Genomic_DNA"/>
</dbReference>
<reference evidence="2" key="1">
    <citation type="journal article" date="2019" name="BMC Genomics">
        <title>A new reference genome for Sorghum bicolor reveals high levels of sequence similarity between sweet and grain genotypes: implications for the genetics of sugar metabolism.</title>
        <authorList>
            <person name="Cooper E.A."/>
            <person name="Brenton Z.W."/>
            <person name="Flinn B.S."/>
            <person name="Jenkins J."/>
            <person name="Shu S."/>
            <person name="Flowers D."/>
            <person name="Luo F."/>
            <person name="Wang Y."/>
            <person name="Xia P."/>
            <person name="Barry K."/>
            <person name="Daum C."/>
            <person name="Lipzen A."/>
            <person name="Yoshinaga Y."/>
            <person name="Schmutz J."/>
            <person name="Saski C."/>
            <person name="Vermerris W."/>
            <person name="Kresovich S."/>
        </authorList>
    </citation>
    <scope>NUCLEOTIDE SEQUENCE</scope>
</reference>
<protein>
    <submittedName>
        <fullName evidence="2">Uncharacterized protein</fullName>
    </submittedName>
</protein>
<dbReference type="Proteomes" id="UP000807115">
    <property type="component" value="Chromosome 10"/>
</dbReference>
<organism evidence="2 3">
    <name type="scientific">Sorghum bicolor</name>
    <name type="common">Sorghum</name>
    <name type="synonym">Sorghum vulgare</name>
    <dbReference type="NCBI Taxonomy" id="4558"/>
    <lineage>
        <taxon>Eukaryota</taxon>
        <taxon>Viridiplantae</taxon>
        <taxon>Streptophyta</taxon>
        <taxon>Embryophyta</taxon>
        <taxon>Tracheophyta</taxon>
        <taxon>Spermatophyta</taxon>
        <taxon>Magnoliopsida</taxon>
        <taxon>Liliopsida</taxon>
        <taxon>Poales</taxon>
        <taxon>Poaceae</taxon>
        <taxon>PACMAD clade</taxon>
        <taxon>Panicoideae</taxon>
        <taxon>Andropogonodae</taxon>
        <taxon>Andropogoneae</taxon>
        <taxon>Sorghinae</taxon>
        <taxon>Sorghum</taxon>
    </lineage>
</organism>
<proteinExistence type="predicted"/>
<dbReference type="AlphaFoldDB" id="A0A921TY17"/>
<feature type="region of interest" description="Disordered" evidence="1">
    <location>
        <begin position="47"/>
        <end position="67"/>
    </location>
</feature>
<gene>
    <name evidence="2" type="ORF">BDA96_10G024900</name>
</gene>
<evidence type="ECO:0000313" key="2">
    <source>
        <dbReference type="EMBL" id="KAG0512562.1"/>
    </source>
</evidence>
<feature type="compositionally biased region" description="Polar residues" evidence="1">
    <location>
        <begin position="49"/>
        <end position="60"/>
    </location>
</feature>
<sequence>MVRHPSSHSEIRQACLCFSFTPSPQIYAERQRRIWGHNICLPSEVGHPATSSISSHTTQPAAAAGAERLKERALEGSLGSWLGA</sequence>
<name>A0A921TY17_SORBI</name>